<comment type="subcellular location">
    <subcellularLocation>
        <location evidence="1">Membrane</location>
    </subcellularLocation>
</comment>
<gene>
    <name evidence="7" type="ORF">ACJDT4_04945</name>
</gene>
<evidence type="ECO:0000256" key="2">
    <source>
        <dbReference type="ARBA" id="ARBA00022553"/>
    </source>
</evidence>
<evidence type="ECO:0000256" key="3">
    <source>
        <dbReference type="ARBA" id="ARBA00022679"/>
    </source>
</evidence>
<feature type="domain" description="HAMP" evidence="6">
    <location>
        <begin position="310"/>
        <end position="364"/>
    </location>
</feature>
<reference evidence="7 8" key="1">
    <citation type="submission" date="2024-11" db="EMBL/GenBank/DDBJ databases">
        <authorList>
            <person name="Heng Y.C."/>
            <person name="Lim A.C.H."/>
            <person name="Lee J.K.Y."/>
            <person name="Kittelmann S."/>
        </authorList>
    </citation>
    <scope>NUCLEOTIDE SEQUENCE [LARGE SCALE GENOMIC DNA]</scope>
    <source>
        <strain evidence="7 8">WILCCON 0114</strain>
    </source>
</reference>
<keyword evidence="3 7" id="KW-0808">Transferase</keyword>
<keyword evidence="5" id="KW-0472">Membrane</keyword>
<keyword evidence="8" id="KW-1185">Reference proteome</keyword>
<dbReference type="CDD" id="cd06225">
    <property type="entry name" value="HAMP"/>
    <property type="match status" value="1"/>
</dbReference>
<sequence length="588" mass="69012">MNNMKKRNSLVYQLISAFLVLSIIPVTLAMIIFNFRMKNYIEKNMNQLIKSNVYKTQQYLELSLNVYESLIYDVYTSEDIIPIVEDMNEQKGDTDVLYSQLRRRLNRIVNKNTYVQGLTIITSSGRIIYYDKLSSSSENSQWIKFNKSFNNTMKNEDPILYLPTQFETKIGDEKYYMFHMAHKMIDYRDIYKNIGTVIISIDSSVLEEVCKQQYQGNDQNENLGVNMICDKDGKLVYYEDKNKIGEKEKNEFSSQYKITEIKDNKSGWIIKNLYDEKQYMEVIRQQEETTIIMMVCIVVILVLVVFKWTSKLTSSIRTVVNAMKVVEKGELKVKIEEDKNMPNEIFTIADGFNRMVERVEELMQNVTQATLKQKDAEIKALEAQINPHFLYNTLDTINWKAIENEEFEISNMINSLGKILRYAVLNSNGIVTVKDELEWLKPYIYLQEARLENKFEFFVNISEELQNCETHKLLLQPFIENSIRHGFSEKNKTYILIITCKEKGASIEFCIEDNGKGMDEEIMHKINNNQLKHEYSKDHIGIGNVLGRLEMYYGKEAAIHVESEKNKYTRVYIRIPKRLKKKSEEVTV</sequence>
<dbReference type="Pfam" id="PF06580">
    <property type="entry name" value="His_kinase"/>
    <property type="match status" value="1"/>
</dbReference>
<dbReference type="SUPFAM" id="SSF55874">
    <property type="entry name" value="ATPase domain of HSP90 chaperone/DNA topoisomerase II/histidine kinase"/>
    <property type="match status" value="1"/>
</dbReference>
<dbReference type="EMBL" id="JBJIAA010000003">
    <property type="protein sequence ID" value="MFL0249759.1"/>
    <property type="molecule type" value="Genomic_DNA"/>
</dbReference>
<keyword evidence="5" id="KW-0812">Transmembrane</keyword>
<dbReference type="InterPro" id="IPR003660">
    <property type="entry name" value="HAMP_dom"/>
</dbReference>
<evidence type="ECO:0000313" key="7">
    <source>
        <dbReference type="EMBL" id="MFL0249759.1"/>
    </source>
</evidence>
<dbReference type="PROSITE" id="PS50885">
    <property type="entry name" value="HAMP"/>
    <property type="match status" value="1"/>
</dbReference>
<dbReference type="PANTHER" id="PTHR34220">
    <property type="entry name" value="SENSOR HISTIDINE KINASE YPDA"/>
    <property type="match status" value="1"/>
</dbReference>
<keyword evidence="4 7" id="KW-0418">Kinase</keyword>
<dbReference type="Gene3D" id="6.10.340.10">
    <property type="match status" value="1"/>
</dbReference>
<dbReference type="SMART" id="SM00304">
    <property type="entry name" value="HAMP"/>
    <property type="match status" value="1"/>
</dbReference>
<organism evidence="7 8">
    <name type="scientific">Clostridium neuense</name>
    <dbReference type="NCBI Taxonomy" id="1728934"/>
    <lineage>
        <taxon>Bacteria</taxon>
        <taxon>Bacillati</taxon>
        <taxon>Bacillota</taxon>
        <taxon>Clostridia</taxon>
        <taxon>Eubacteriales</taxon>
        <taxon>Clostridiaceae</taxon>
        <taxon>Clostridium</taxon>
    </lineage>
</organism>
<keyword evidence="2" id="KW-0597">Phosphoprotein</keyword>
<protein>
    <submittedName>
        <fullName evidence="7">Sensor histidine kinase</fullName>
        <ecNumber evidence="7">2.7.13.3</ecNumber>
    </submittedName>
</protein>
<evidence type="ECO:0000256" key="4">
    <source>
        <dbReference type="ARBA" id="ARBA00022777"/>
    </source>
</evidence>
<evidence type="ECO:0000256" key="5">
    <source>
        <dbReference type="SAM" id="Phobius"/>
    </source>
</evidence>
<dbReference type="PANTHER" id="PTHR34220:SF7">
    <property type="entry name" value="SENSOR HISTIDINE KINASE YPDA"/>
    <property type="match status" value="1"/>
</dbReference>
<comment type="caution">
    <text evidence="7">The sequence shown here is derived from an EMBL/GenBank/DDBJ whole genome shotgun (WGS) entry which is preliminary data.</text>
</comment>
<name>A0ABW8TB47_9CLOT</name>
<dbReference type="RefSeq" id="WP_406786422.1">
    <property type="nucleotide sequence ID" value="NZ_JBJIAA010000003.1"/>
</dbReference>
<dbReference type="Pfam" id="PF02518">
    <property type="entry name" value="HATPase_c"/>
    <property type="match status" value="1"/>
</dbReference>
<feature type="transmembrane region" description="Helical" evidence="5">
    <location>
        <begin position="12"/>
        <end position="35"/>
    </location>
</feature>
<keyword evidence="5" id="KW-1133">Transmembrane helix</keyword>
<proteinExistence type="predicted"/>
<dbReference type="InterPro" id="IPR003594">
    <property type="entry name" value="HATPase_dom"/>
</dbReference>
<evidence type="ECO:0000256" key="1">
    <source>
        <dbReference type="ARBA" id="ARBA00004370"/>
    </source>
</evidence>
<dbReference type="InterPro" id="IPR036890">
    <property type="entry name" value="HATPase_C_sf"/>
</dbReference>
<dbReference type="InterPro" id="IPR010559">
    <property type="entry name" value="Sig_transdc_His_kin_internal"/>
</dbReference>
<feature type="transmembrane region" description="Helical" evidence="5">
    <location>
        <begin position="290"/>
        <end position="308"/>
    </location>
</feature>
<evidence type="ECO:0000313" key="8">
    <source>
        <dbReference type="Proteomes" id="UP001623592"/>
    </source>
</evidence>
<accession>A0ABW8TB47</accession>
<dbReference type="EC" id="2.7.13.3" evidence="7"/>
<dbReference type="GO" id="GO:0004673">
    <property type="term" value="F:protein histidine kinase activity"/>
    <property type="evidence" value="ECO:0007669"/>
    <property type="project" value="UniProtKB-EC"/>
</dbReference>
<dbReference type="Proteomes" id="UP001623592">
    <property type="component" value="Unassembled WGS sequence"/>
</dbReference>
<dbReference type="Gene3D" id="3.30.565.10">
    <property type="entry name" value="Histidine kinase-like ATPase, C-terminal domain"/>
    <property type="match status" value="1"/>
</dbReference>
<dbReference type="InterPro" id="IPR050640">
    <property type="entry name" value="Bact_2-comp_sensor_kinase"/>
</dbReference>
<evidence type="ECO:0000259" key="6">
    <source>
        <dbReference type="PROSITE" id="PS50885"/>
    </source>
</evidence>